<dbReference type="KEGG" id="psoj:PHYSODRAFT_415625"/>
<keyword evidence="3" id="KW-0804">Transcription</keyword>
<reference evidence="6 7" key="1">
    <citation type="journal article" date="2006" name="Science">
        <title>Phytophthora genome sequences uncover evolutionary origins and mechanisms of pathogenesis.</title>
        <authorList>
            <person name="Tyler B.M."/>
            <person name="Tripathy S."/>
            <person name="Zhang X."/>
            <person name="Dehal P."/>
            <person name="Jiang R.H."/>
            <person name="Aerts A."/>
            <person name="Arredondo F.D."/>
            <person name="Baxter L."/>
            <person name="Bensasson D."/>
            <person name="Beynon J.L."/>
            <person name="Chapman J."/>
            <person name="Damasceno C.M."/>
            <person name="Dorrance A.E."/>
            <person name="Dou D."/>
            <person name="Dickerman A.W."/>
            <person name="Dubchak I.L."/>
            <person name="Garbelotto M."/>
            <person name="Gijzen M."/>
            <person name="Gordon S.G."/>
            <person name="Govers F."/>
            <person name="Grunwald N.J."/>
            <person name="Huang W."/>
            <person name="Ivors K.L."/>
            <person name="Jones R.W."/>
            <person name="Kamoun S."/>
            <person name="Krampis K."/>
            <person name="Lamour K.H."/>
            <person name="Lee M.K."/>
            <person name="McDonald W.H."/>
            <person name="Medina M."/>
            <person name="Meijer H.J."/>
            <person name="Nordberg E.K."/>
            <person name="Maclean D.J."/>
            <person name="Ospina-Giraldo M.D."/>
            <person name="Morris P.F."/>
            <person name="Phuntumart V."/>
            <person name="Putnam N.H."/>
            <person name="Rash S."/>
            <person name="Rose J.K."/>
            <person name="Sakihama Y."/>
            <person name="Salamov A.A."/>
            <person name="Savidor A."/>
            <person name="Scheuring C.F."/>
            <person name="Smith B.M."/>
            <person name="Sobral B.W."/>
            <person name="Terry A."/>
            <person name="Torto-Alalibo T.A."/>
            <person name="Win J."/>
            <person name="Xu Z."/>
            <person name="Zhang H."/>
            <person name="Grigoriev I.V."/>
            <person name="Rokhsar D.S."/>
            <person name="Boore J.L."/>
        </authorList>
    </citation>
    <scope>NUCLEOTIDE SEQUENCE [LARGE SCALE GENOMIC DNA]</scope>
    <source>
        <strain evidence="6 7">P6497</strain>
    </source>
</reference>
<gene>
    <name evidence="6" type="ORF">PHYSODRAFT_415625</name>
</gene>
<organism evidence="6 7">
    <name type="scientific">Phytophthora sojae (strain P6497)</name>
    <name type="common">Soybean stem and root rot agent</name>
    <name type="synonym">Phytophthora megasperma f. sp. glycines</name>
    <dbReference type="NCBI Taxonomy" id="1094619"/>
    <lineage>
        <taxon>Eukaryota</taxon>
        <taxon>Sar</taxon>
        <taxon>Stramenopiles</taxon>
        <taxon>Oomycota</taxon>
        <taxon>Peronosporomycetes</taxon>
        <taxon>Peronosporales</taxon>
        <taxon>Peronosporaceae</taxon>
        <taxon>Phytophthora</taxon>
    </lineage>
</organism>
<feature type="domain" description="RWP-RK" evidence="5">
    <location>
        <begin position="17"/>
        <end position="54"/>
    </location>
</feature>
<dbReference type="Pfam" id="PF02042">
    <property type="entry name" value="RWP-RK"/>
    <property type="match status" value="1"/>
</dbReference>
<protein>
    <recommendedName>
        <fullName evidence="5">RWP-RK domain-containing protein</fullName>
    </recommendedName>
</protein>
<dbReference type="RefSeq" id="XP_009534593.1">
    <property type="nucleotide sequence ID" value="XM_009536298.1"/>
</dbReference>
<evidence type="ECO:0000256" key="4">
    <source>
        <dbReference type="ARBA" id="ARBA00023242"/>
    </source>
</evidence>
<evidence type="ECO:0000313" key="7">
    <source>
        <dbReference type="Proteomes" id="UP000002640"/>
    </source>
</evidence>
<evidence type="ECO:0000259" key="5">
    <source>
        <dbReference type="Pfam" id="PF02042"/>
    </source>
</evidence>
<dbReference type="AlphaFoldDB" id="G5A4Y3"/>
<keyword evidence="1" id="KW-0805">Transcription regulation</keyword>
<feature type="non-terminal residue" evidence="6">
    <location>
        <position position="54"/>
    </location>
</feature>
<dbReference type="GO" id="GO:0003677">
    <property type="term" value="F:DNA binding"/>
    <property type="evidence" value="ECO:0007669"/>
    <property type="project" value="UniProtKB-KW"/>
</dbReference>
<keyword evidence="2" id="KW-0238">DNA-binding</keyword>
<evidence type="ECO:0000256" key="2">
    <source>
        <dbReference type="ARBA" id="ARBA00023125"/>
    </source>
</evidence>
<keyword evidence="7" id="KW-1185">Reference proteome</keyword>
<dbReference type="Proteomes" id="UP000002640">
    <property type="component" value="Unassembled WGS sequence"/>
</dbReference>
<accession>G5A4Y3</accession>
<name>G5A4Y3_PHYSP</name>
<dbReference type="EMBL" id="JH159159">
    <property type="protein sequence ID" value="EGZ09732.1"/>
    <property type="molecule type" value="Genomic_DNA"/>
</dbReference>
<dbReference type="SMR" id="G5A4Y3"/>
<evidence type="ECO:0000256" key="3">
    <source>
        <dbReference type="ARBA" id="ARBA00023163"/>
    </source>
</evidence>
<feature type="non-terminal residue" evidence="6">
    <location>
        <position position="1"/>
    </location>
</feature>
<dbReference type="InterPro" id="IPR003035">
    <property type="entry name" value="RWP-RK_dom"/>
</dbReference>
<keyword evidence="4" id="KW-0539">Nucleus</keyword>
<dbReference type="GeneID" id="20651889"/>
<dbReference type="InParanoid" id="G5A4Y3"/>
<sequence>KVRPEDRLGGLKYDFRPEDMQQFYHLKISEAARRLHCSPITLKRCCKRQEVKWP</sequence>
<proteinExistence type="predicted"/>
<evidence type="ECO:0000313" key="6">
    <source>
        <dbReference type="EMBL" id="EGZ09732.1"/>
    </source>
</evidence>
<evidence type="ECO:0000256" key="1">
    <source>
        <dbReference type="ARBA" id="ARBA00023015"/>
    </source>
</evidence>